<evidence type="ECO:0000256" key="1">
    <source>
        <dbReference type="SAM" id="Coils"/>
    </source>
</evidence>
<reference evidence="7" key="2">
    <citation type="submission" date="2016-10" db="EMBL/GenBank/DDBJ databases">
        <authorList>
            <person name="Varghese N."/>
            <person name="Submissions S."/>
        </authorList>
    </citation>
    <scope>NUCLEOTIDE SEQUENCE [LARGE SCALE GENOMIC DNA]</scope>
    <source>
        <strain evidence="7">DUS833</strain>
    </source>
</reference>
<feature type="coiled-coil region" evidence="1">
    <location>
        <begin position="179"/>
        <end position="206"/>
    </location>
</feature>
<dbReference type="InterPro" id="IPR003346">
    <property type="entry name" value="Transposase_20"/>
</dbReference>
<dbReference type="EMBL" id="FNKX01000002">
    <property type="protein sequence ID" value="SDR50704.1"/>
    <property type="molecule type" value="Genomic_DNA"/>
</dbReference>
<evidence type="ECO:0000313" key="6">
    <source>
        <dbReference type="EMBL" id="SDR61775.1"/>
    </source>
</evidence>
<dbReference type="PANTHER" id="PTHR33055:SF3">
    <property type="entry name" value="PUTATIVE TRANSPOSASE FOR IS117-RELATED"/>
    <property type="match status" value="1"/>
</dbReference>
<keyword evidence="1" id="KW-0175">Coiled coil</keyword>
<dbReference type="AlphaFoldDB" id="A0A1H1KJ33"/>
<evidence type="ECO:0000313" key="4">
    <source>
        <dbReference type="EMBL" id="SDR45016.1"/>
    </source>
</evidence>
<evidence type="ECO:0000313" key="7">
    <source>
        <dbReference type="Proteomes" id="UP000199365"/>
    </source>
</evidence>
<reference evidence="6" key="1">
    <citation type="submission" date="2016-10" db="EMBL/GenBank/DDBJ databases">
        <authorList>
            <person name="de Groot N.N."/>
        </authorList>
    </citation>
    <scope>NUCLEOTIDE SEQUENCE [LARGE SCALE GENOMIC DNA]</scope>
    <source>
        <strain evidence="6">DUS833</strain>
    </source>
</reference>
<dbReference type="GO" id="GO:0006313">
    <property type="term" value="P:DNA transposition"/>
    <property type="evidence" value="ECO:0007669"/>
    <property type="project" value="InterPro"/>
</dbReference>
<dbReference type="Proteomes" id="UP000199365">
    <property type="component" value="Unassembled WGS sequence"/>
</dbReference>
<dbReference type="Pfam" id="PF01548">
    <property type="entry name" value="DEDD_Tnp_IS110"/>
    <property type="match status" value="1"/>
</dbReference>
<dbReference type="Pfam" id="PF02371">
    <property type="entry name" value="Transposase_20"/>
    <property type="match status" value="1"/>
</dbReference>
<keyword evidence="7" id="KW-1185">Reference proteome</keyword>
<protein>
    <submittedName>
        <fullName evidence="6">Transposase</fullName>
    </submittedName>
</protein>
<organism evidence="6 7">
    <name type="scientific">Paraburkholderia tuberum</name>
    <dbReference type="NCBI Taxonomy" id="157910"/>
    <lineage>
        <taxon>Bacteria</taxon>
        <taxon>Pseudomonadati</taxon>
        <taxon>Pseudomonadota</taxon>
        <taxon>Betaproteobacteria</taxon>
        <taxon>Burkholderiales</taxon>
        <taxon>Burkholderiaceae</taxon>
        <taxon>Paraburkholderia</taxon>
    </lineage>
</organism>
<proteinExistence type="predicted"/>
<dbReference type="NCBIfam" id="NF033542">
    <property type="entry name" value="transpos_IS110"/>
    <property type="match status" value="1"/>
</dbReference>
<dbReference type="EMBL" id="FNKX01000004">
    <property type="protein sequence ID" value="SDR61775.1"/>
    <property type="molecule type" value="Genomic_DNA"/>
</dbReference>
<sequence>MKTTTFGVDLAKRVFQVHWVDMDTGEINRRQLKREQLVTFFAKQAPALIAMEACGSAHYWARRFASFGHQVRLIAPSFVRPFVKRNKTDVADAQAIWEAAQRPEMRFVAVKSEAQQAVLTLHRVRAQLLKMRRMQINQTHGLLYEFGAAVHRGSHSMSDAARMLGELADALPAMVIDTLREQLQRIEALTRDIRAIEHRLAAWLRQDEGATRLAAIPGVGLLTATAAIATIGEASTFRSGREFAAFLGLVPRQSGTGGRVKLLGISKRGDVYLRTLLIHGARAVLSHPKHLSDALQRLLARRPFNVVVVALANKTARTIWALLAHARTYQSGYVAHAA</sequence>
<dbReference type="InterPro" id="IPR047650">
    <property type="entry name" value="Transpos_IS110"/>
</dbReference>
<dbReference type="GO" id="GO:0003677">
    <property type="term" value="F:DNA binding"/>
    <property type="evidence" value="ECO:0007669"/>
    <property type="project" value="InterPro"/>
</dbReference>
<dbReference type="InterPro" id="IPR002525">
    <property type="entry name" value="Transp_IS110-like_N"/>
</dbReference>
<evidence type="ECO:0000259" key="3">
    <source>
        <dbReference type="Pfam" id="PF02371"/>
    </source>
</evidence>
<dbReference type="STRING" id="157910.SAMN05445850_4181"/>
<name>A0A1H1KJ33_9BURK</name>
<dbReference type="PANTHER" id="PTHR33055">
    <property type="entry name" value="TRANSPOSASE FOR INSERTION SEQUENCE ELEMENT IS1111A"/>
    <property type="match status" value="1"/>
</dbReference>
<evidence type="ECO:0000313" key="5">
    <source>
        <dbReference type="EMBL" id="SDR50704.1"/>
    </source>
</evidence>
<evidence type="ECO:0000259" key="2">
    <source>
        <dbReference type="Pfam" id="PF01548"/>
    </source>
</evidence>
<feature type="domain" description="Transposase IS116/IS110/IS902 C-terminal" evidence="3">
    <location>
        <begin position="211"/>
        <end position="292"/>
    </location>
</feature>
<gene>
    <name evidence="4" type="ORF">SAMN05445850_4181</name>
    <name evidence="5" type="ORF">SAMN05445850_5116</name>
    <name evidence="6" type="ORF">SAMN05445850_7954</name>
</gene>
<dbReference type="RefSeq" id="WP_090806496.1">
    <property type="nucleotide sequence ID" value="NZ_FNKX01000002.1"/>
</dbReference>
<dbReference type="GO" id="GO:0004803">
    <property type="term" value="F:transposase activity"/>
    <property type="evidence" value="ECO:0007669"/>
    <property type="project" value="InterPro"/>
</dbReference>
<accession>A0A1H1KJ33</accession>
<dbReference type="EMBL" id="FNKX01000002">
    <property type="protein sequence ID" value="SDR45016.1"/>
    <property type="molecule type" value="Genomic_DNA"/>
</dbReference>
<feature type="domain" description="Transposase IS110-like N-terminal" evidence="2">
    <location>
        <begin position="7"/>
        <end position="145"/>
    </location>
</feature>